<dbReference type="InterPro" id="IPR009057">
    <property type="entry name" value="Homeodomain-like_sf"/>
</dbReference>
<evidence type="ECO:0000313" key="5">
    <source>
        <dbReference type="EMBL" id="CUN01753.1"/>
    </source>
</evidence>
<keyword evidence="2" id="KW-0238">DNA-binding</keyword>
<dbReference type="Proteomes" id="UP000095492">
    <property type="component" value="Unassembled WGS sequence"/>
</dbReference>
<dbReference type="PANTHER" id="PTHR43280">
    <property type="entry name" value="ARAC-FAMILY TRANSCRIPTIONAL REGULATOR"/>
    <property type="match status" value="1"/>
</dbReference>
<evidence type="ECO:0000256" key="3">
    <source>
        <dbReference type="ARBA" id="ARBA00023163"/>
    </source>
</evidence>
<dbReference type="AlphaFoldDB" id="A0A173TG07"/>
<dbReference type="EMBL" id="CYYA01000008">
    <property type="protein sequence ID" value="CUN01753.1"/>
    <property type="molecule type" value="Genomic_DNA"/>
</dbReference>
<accession>A0A173TG07</accession>
<dbReference type="GeneID" id="97389663"/>
<sequence length="103" mass="12119">MIEQVKNYIKAHYAEDMSIKELADVACVSQNYFSALFKKETGQNYKAYLTSIRMEEAIKLLRITDLKTYEIGEKVGYNNVRRFVDAFKQIYNVSPMEYRKSLI</sequence>
<dbReference type="Pfam" id="PF12833">
    <property type="entry name" value="HTH_18"/>
    <property type="match status" value="1"/>
</dbReference>
<dbReference type="GO" id="GO:0043565">
    <property type="term" value="F:sequence-specific DNA binding"/>
    <property type="evidence" value="ECO:0007669"/>
    <property type="project" value="InterPro"/>
</dbReference>
<dbReference type="RefSeq" id="WP_055290187.1">
    <property type="nucleotide sequence ID" value="NZ_CP173382.1"/>
</dbReference>
<evidence type="ECO:0000259" key="4">
    <source>
        <dbReference type="PROSITE" id="PS01124"/>
    </source>
</evidence>
<protein>
    <submittedName>
        <fullName evidence="5">Bacillibactin transport regulator</fullName>
    </submittedName>
</protein>
<reference evidence="5 6" key="1">
    <citation type="submission" date="2015-09" db="EMBL/GenBank/DDBJ databases">
        <authorList>
            <consortium name="Pathogen Informatics"/>
        </authorList>
    </citation>
    <scope>NUCLEOTIDE SEQUENCE [LARGE SCALE GENOMIC DNA]</scope>
    <source>
        <strain evidence="5 6">2789STDY5608891</strain>
    </source>
</reference>
<organism evidence="5 6">
    <name type="scientific">Eubacterium ramulus</name>
    <dbReference type="NCBI Taxonomy" id="39490"/>
    <lineage>
        <taxon>Bacteria</taxon>
        <taxon>Bacillati</taxon>
        <taxon>Bacillota</taxon>
        <taxon>Clostridia</taxon>
        <taxon>Eubacteriales</taxon>
        <taxon>Eubacteriaceae</taxon>
        <taxon>Eubacterium</taxon>
    </lineage>
</organism>
<dbReference type="PANTHER" id="PTHR43280:SF2">
    <property type="entry name" value="HTH-TYPE TRANSCRIPTIONAL REGULATOR EXSA"/>
    <property type="match status" value="1"/>
</dbReference>
<dbReference type="STRING" id="39490.ERS852448_01494"/>
<keyword evidence="3" id="KW-0804">Transcription</keyword>
<gene>
    <name evidence="5" type="primary">btr_2</name>
    <name evidence="5" type="ORF">ERS852448_01494</name>
</gene>
<keyword evidence="1" id="KW-0805">Transcription regulation</keyword>
<dbReference type="PROSITE" id="PS01124">
    <property type="entry name" value="HTH_ARAC_FAMILY_2"/>
    <property type="match status" value="1"/>
</dbReference>
<dbReference type="OrthoDB" id="2990361at2"/>
<dbReference type="InterPro" id="IPR018060">
    <property type="entry name" value="HTH_AraC"/>
</dbReference>
<evidence type="ECO:0000256" key="2">
    <source>
        <dbReference type="ARBA" id="ARBA00023125"/>
    </source>
</evidence>
<dbReference type="GO" id="GO:0003700">
    <property type="term" value="F:DNA-binding transcription factor activity"/>
    <property type="evidence" value="ECO:0007669"/>
    <property type="project" value="InterPro"/>
</dbReference>
<evidence type="ECO:0000313" key="6">
    <source>
        <dbReference type="Proteomes" id="UP000095492"/>
    </source>
</evidence>
<feature type="domain" description="HTH araC/xylS-type" evidence="4">
    <location>
        <begin position="3"/>
        <end position="101"/>
    </location>
</feature>
<proteinExistence type="predicted"/>
<name>A0A173TG07_EUBRA</name>
<evidence type="ECO:0000256" key="1">
    <source>
        <dbReference type="ARBA" id="ARBA00023015"/>
    </source>
</evidence>
<dbReference type="Gene3D" id="1.10.10.60">
    <property type="entry name" value="Homeodomain-like"/>
    <property type="match status" value="2"/>
</dbReference>
<dbReference type="SUPFAM" id="SSF46689">
    <property type="entry name" value="Homeodomain-like"/>
    <property type="match status" value="2"/>
</dbReference>
<dbReference type="SMART" id="SM00342">
    <property type="entry name" value="HTH_ARAC"/>
    <property type="match status" value="1"/>
</dbReference>